<feature type="domain" description="DNA polymerase zeta catalytic subunit N-terminal" evidence="20">
    <location>
        <begin position="1"/>
        <end position="55"/>
    </location>
</feature>
<dbReference type="Pfam" id="PF24065">
    <property type="entry name" value="REV3_N"/>
    <property type="match status" value="1"/>
</dbReference>
<reference evidence="21" key="1">
    <citation type="submission" date="2024-02" db="EMBL/GenBank/DDBJ databases">
        <authorList>
            <consortium name="ELIXIR-Norway"/>
            <consortium name="Elixir Norway"/>
        </authorList>
    </citation>
    <scope>NUCLEOTIDE SEQUENCE</scope>
</reference>
<dbReference type="InterPro" id="IPR036397">
    <property type="entry name" value="RNaseH_sf"/>
</dbReference>
<sequence>MFSMRIVSLEYYMAPPLPDMDVCYSQFQGCAVNEVPVVRIYGSTPAGQKACLHLHQVFPYFYVPYDEDLPQDIKEALAYVRCLASAVEKAMKLTNNMAAKKQHVHSCSLVRARKYYGYHPAEQLFIKIVLYHPQDVSRIGAMLMGGGIMNRKFQPHEAHVPYLLQLLIDQNLSGMSHIHLSGLKFRHPLPESLIDIAHVLKQLKTEFASQASISTPEAPHASSSPQDVLMAPRAAVMETVTPPLSNEKWAAGANGTSQAQVWVGATVPSHWQWPGHYASGGPFARHSTCALEADASVEEILNRRELLFMPLQQAGSAIKMVQSLTPMWEEERVRSGEDGPASATAVLQPSAERVISSPSALEQALRASLSQMIQGNEMLSQAEVDSLQNSVGKTQEMLLESTQAANSVRQPGGSNEMGHFSETMVAVEAVDAELLNEQIVRTSLTQQDLTSQEEVAELLRWMGASLDDRDGDDSCSKDERGHEAYDLSQVWGSAGMEAAMLQAISEYETETHQECQAILECVDDDDESDTEENVEDLFEAVLENNEGIGRIGAVREQFSNQVPESSFQIPQIDGAGDDDVAESASSPIRKRLRKCVKDSPCHVGKEEGCNIHRQEAQRKEAQRRVHSAWGSLPITFVPLGCKNERQVSRTERTIPCQAVRCPCESNSHFPQHDKVEVSHTDASGPVISQEYREGSKEVETGKEVSLRSLMRRQRNRQPHHQRKCSPSRGPSSRDSHSEGEHSSEVTAGNLVKTEFGGCADTIFPDAVIADEEVSQKHAVPAAGLGKYQGTQKWSQKLSQDQRNLVQKEGRRLPTFAVLPVVNMGMEPNSADLQPRKHVLHKAQRSPTKGQFSGKDPRDRPSEDQLPFESSGEYQHIQLDSEVNKNQEHCGEWKFGLLQSSDHRDCGGGSQSCVKITASKVLERERHQFATLSEGETVSPLHPFSKEYQDLHLASSLGLTATNIFTSENPELDIKDSLSAAAAVKPLMDTALGSSHVSQRLLVHEGKLDTSLYTPGSLEEMETQTSAGGEPPEERTENGALASPVGTIVLDPVTNDPTGGRRHIVTLSNLLIVGHVDGEPNVEEEVLLEAAEEGIVREQPLSSGRRLLPIVDHEVESGAVSIGQLKAPAGQISNDNMRIADESGMQSSGLYLVHAESEPRVQEDVKLQTDKTQMGLCSNIAVEASRGQNSDNGMAIVRQVAKVDSALLTVPTELDFRLHHLVETGCDGPVGGAYKSQHQVSDKSKQLIHFTDISDESSGDSFDWGDDGGDFSMSLGRGHEEDSEDESLWYPRTGRDPDRHTNVELEMENTVVATATMATVSNEEKHKASLFAALETNSVSLEANRVVSDVPINAGRNLLVVPELRMSELPTPLDLVVVPEYKSPCYTTPEQEPHDLEQQQPVPLPNVSERKHGGKKVSFSEPSVIRNVQIDTTEEEEEEEETLIPVQYHREPPKKAALLANLDQYGLKPVEYRGAFYGNSKDVPPWPMISAGLIFDVKSKDVQDLPPFVFPSEDKNSGCGDGVRCGGVAVITEDLGVDPSLVGVPCHYGNDGSVSYLLTPAKLPPSPSTVRQWLLDSLGVVNIMGSSSSHLVMPPPPFLPAHNPPQLSDLGTSSLLGSEFKEAGTSEEISLEKKSNEPGDKQVTELQQKWRDVSQITAPSPAKGQLTPFSQSGFRDPASVGAGQQVTLMSIEVHSETRGDLRPDPRYDTIGCIVVVIKHDDEVHASFNNQTVVLIVDATATSSGRNIDGLTGCVVIYLSDELALLTCFVRLVHLCDPDMLVGWEIQGFSLGLLAERAANLGFGILKQLSRIPPRTKAASNNGSAAVSGMQQLQNSLFGGSKVVPLETVGINDPIIEDEWGRTHGSGIFVGGRVVLNLWRIMRGEVKLGIYTLEAVAEAVLKRRVPRIPWCTLTRWFHQGPASGRFRCIEYFVDRARLNFEIMDQLDLLNRTAELARVFGIDFFSVFSRGSQYRVESMMLRLAHTQNFVLISPNKQQVAAQPAMECLPLVMEPESRFYTSPVVVLDFQSLYPSMIIAYNLCFSTCLGKIVPNNPKVLGVTNLALRPGLLKELKEQLTITPNGVLYTPPEVCHGVLPRLLREILSTRIMVKQAMKKLSPKQRVLQRVLNARQFALKLIANVTYGYTAAGFSGRMPCAELADSIVQCGRLTLERAIHLVNSTAHWNAQVVYGDTDSMFVHLEGRTKEDAFKIGQEIAAAVTAMNPTPVTLKMEKVYHPCVLLTKKRYVGYSFESPGQLKPIFDAKGIETVRRDSCAAVAKTLERSLRILFETQDLSQVKQYLQRQWSKILSGRISLHDFIFAKEVRLGTYSARASVLPPAAIVASKAMAVDPRAEPRYGERVPYVVVHGEPGARLSDVVVDPHTMLANGLRLHDTYYITKQIIPALQRVFGLVGADLKLWFAELPRVYRPPTSKRVGLTSKNNPFKFLPNSNRRNKEAVQQKGTIDHYYLSQHCTVCGQLMRGSQLVCTACISNPQAVVTVLTTQTAQLEKEFKHLEALCRHCGGANGEPEGHIACISLDCPIFFERLKVQKELQSSSVVSSQTASYPPILTLHFIHPLDAGDTSLLSLFLYLCVCLSFSSPTSSSLHLLTTFDQFGSLPVLSGCRNLCQLTPRSSESLAVVTYFVLHQLQA</sequence>
<feature type="region of interest" description="Disordered" evidence="15">
    <location>
        <begin position="669"/>
        <end position="748"/>
    </location>
</feature>
<evidence type="ECO:0000256" key="8">
    <source>
        <dbReference type="ARBA" id="ARBA00022763"/>
    </source>
</evidence>
<evidence type="ECO:0000256" key="1">
    <source>
        <dbReference type="ARBA" id="ARBA00001966"/>
    </source>
</evidence>
<dbReference type="InterPro" id="IPR012337">
    <property type="entry name" value="RNaseH-like_sf"/>
</dbReference>
<dbReference type="Gene3D" id="1.10.132.60">
    <property type="entry name" value="DNA polymerase family B, C-terminal domain"/>
    <property type="match status" value="1"/>
</dbReference>
<feature type="domain" description="DNA-directed DNA polymerase family B multifunctional" evidence="16">
    <location>
        <begin position="1961"/>
        <end position="2406"/>
    </location>
</feature>
<comment type="similarity">
    <text evidence="2">Belongs to the DNA polymerase type-B family.</text>
</comment>
<evidence type="ECO:0000256" key="2">
    <source>
        <dbReference type="ARBA" id="ARBA00005755"/>
    </source>
</evidence>
<evidence type="ECO:0000256" key="12">
    <source>
        <dbReference type="ARBA" id="ARBA00023014"/>
    </source>
</evidence>
<evidence type="ECO:0000259" key="20">
    <source>
        <dbReference type="Pfam" id="PF24065"/>
    </source>
</evidence>
<dbReference type="InterPro" id="IPR042087">
    <property type="entry name" value="DNA_pol_B_thumb"/>
</dbReference>
<evidence type="ECO:0000256" key="10">
    <source>
        <dbReference type="ARBA" id="ARBA00022932"/>
    </source>
</evidence>
<keyword evidence="7" id="KW-0479">Metal-binding</keyword>
<evidence type="ECO:0000256" key="7">
    <source>
        <dbReference type="ARBA" id="ARBA00022723"/>
    </source>
</evidence>
<dbReference type="InterPro" id="IPR006134">
    <property type="entry name" value="DNA-dir_DNA_pol_B_multi_dom"/>
</dbReference>
<feature type="domain" description="C4-type zinc-finger of DNA polymerase delta" evidence="18">
    <location>
        <begin position="2470"/>
        <end position="2543"/>
    </location>
</feature>
<evidence type="ECO:0000256" key="4">
    <source>
        <dbReference type="ARBA" id="ARBA00021589"/>
    </source>
</evidence>
<dbReference type="SMART" id="SM00486">
    <property type="entry name" value="POLBc"/>
    <property type="match status" value="1"/>
</dbReference>
<dbReference type="CDD" id="cd05534">
    <property type="entry name" value="POLBc_zeta"/>
    <property type="match status" value="1"/>
</dbReference>
<feature type="domain" description="DNA-directed DNA polymerase family B exonuclease" evidence="17">
    <location>
        <begin position="1684"/>
        <end position="1813"/>
    </location>
</feature>
<dbReference type="Pfam" id="PF00136">
    <property type="entry name" value="DNA_pol_B"/>
    <property type="match status" value="1"/>
</dbReference>
<dbReference type="InterPro" id="IPR025687">
    <property type="entry name" value="Znf-C4pol"/>
</dbReference>
<name>A0ABP0U7Z5_9BRYO</name>
<evidence type="ECO:0000259" key="17">
    <source>
        <dbReference type="Pfam" id="PF03104"/>
    </source>
</evidence>
<feature type="compositionally biased region" description="Basic and acidic residues" evidence="15">
    <location>
        <begin position="731"/>
        <end position="743"/>
    </location>
</feature>
<dbReference type="InterPro" id="IPR056435">
    <property type="entry name" value="DPOD/Z_N"/>
</dbReference>
<keyword evidence="9" id="KW-0862">Zinc</keyword>
<dbReference type="InterPro" id="IPR043502">
    <property type="entry name" value="DNA/RNA_pol_sf"/>
</dbReference>
<dbReference type="SUPFAM" id="SSF53098">
    <property type="entry name" value="Ribonuclease H-like"/>
    <property type="match status" value="1"/>
</dbReference>
<dbReference type="PRINTS" id="PR00106">
    <property type="entry name" value="DNAPOLB"/>
</dbReference>
<dbReference type="Gene3D" id="3.30.342.10">
    <property type="entry name" value="DNA Polymerase, chain B, domain 1"/>
    <property type="match status" value="1"/>
</dbReference>
<evidence type="ECO:0000256" key="5">
    <source>
        <dbReference type="ARBA" id="ARBA00022679"/>
    </source>
</evidence>
<keyword evidence="13" id="KW-0234">DNA repair</keyword>
<keyword evidence="11" id="KW-0408">Iron</keyword>
<feature type="compositionally biased region" description="Basic and acidic residues" evidence="15">
    <location>
        <begin position="670"/>
        <end position="679"/>
    </location>
</feature>
<comment type="catalytic activity">
    <reaction evidence="14">
        <text>DNA(n) + a 2'-deoxyribonucleoside 5'-triphosphate = DNA(n+1) + diphosphate</text>
        <dbReference type="Rhea" id="RHEA:22508"/>
        <dbReference type="Rhea" id="RHEA-COMP:17339"/>
        <dbReference type="Rhea" id="RHEA-COMP:17340"/>
        <dbReference type="ChEBI" id="CHEBI:33019"/>
        <dbReference type="ChEBI" id="CHEBI:61560"/>
        <dbReference type="ChEBI" id="CHEBI:173112"/>
        <dbReference type="EC" id="2.7.7.7"/>
    </reaction>
</comment>
<evidence type="ECO:0000256" key="15">
    <source>
        <dbReference type="SAM" id="MobiDB-lite"/>
    </source>
</evidence>
<feature type="region of interest" description="Disordered" evidence="15">
    <location>
        <begin position="1385"/>
        <end position="1415"/>
    </location>
</feature>
<keyword evidence="8" id="KW-0227">DNA damage</keyword>
<feature type="region of interest" description="Disordered" evidence="15">
    <location>
        <begin position="1620"/>
        <end position="1641"/>
    </location>
</feature>
<feature type="domain" description="DNA polymerase delta/zeta catalytic subunit N-terminal" evidence="19">
    <location>
        <begin position="56"/>
        <end position="136"/>
    </location>
</feature>
<keyword evidence="5" id="KW-0808">Transferase</keyword>
<evidence type="ECO:0000256" key="14">
    <source>
        <dbReference type="ARBA" id="ARBA00049244"/>
    </source>
</evidence>
<dbReference type="InterPro" id="IPR030559">
    <property type="entry name" value="PolZ_Rev3"/>
</dbReference>
<keyword evidence="22" id="KW-1185">Reference proteome</keyword>
<dbReference type="InterPro" id="IPR023211">
    <property type="entry name" value="DNA_pol_palm_dom_sf"/>
</dbReference>
<evidence type="ECO:0000259" key="18">
    <source>
        <dbReference type="Pfam" id="PF14260"/>
    </source>
</evidence>
<dbReference type="Gene3D" id="3.90.1600.10">
    <property type="entry name" value="Palm domain of DNA polymerase"/>
    <property type="match status" value="1"/>
</dbReference>
<evidence type="ECO:0000256" key="11">
    <source>
        <dbReference type="ARBA" id="ARBA00023004"/>
    </source>
</evidence>
<dbReference type="InterPro" id="IPR006172">
    <property type="entry name" value="DNA-dir_DNA_pol_B"/>
</dbReference>
<evidence type="ECO:0000313" key="21">
    <source>
        <dbReference type="EMBL" id="CAK9214881.1"/>
    </source>
</evidence>
<proteinExistence type="inferred from homology"/>
<feature type="region of interest" description="Disordered" evidence="15">
    <location>
        <begin position="1256"/>
        <end position="1299"/>
    </location>
</feature>
<dbReference type="Gene3D" id="1.10.287.690">
    <property type="entry name" value="Helix hairpin bin"/>
    <property type="match status" value="1"/>
</dbReference>
<dbReference type="Pfam" id="PF03104">
    <property type="entry name" value="DNA_pol_B_exo1"/>
    <property type="match status" value="1"/>
</dbReference>
<organism evidence="21 22">
    <name type="scientific">Sphagnum troendelagicum</name>
    <dbReference type="NCBI Taxonomy" id="128251"/>
    <lineage>
        <taxon>Eukaryota</taxon>
        <taxon>Viridiplantae</taxon>
        <taxon>Streptophyta</taxon>
        <taxon>Embryophyta</taxon>
        <taxon>Bryophyta</taxon>
        <taxon>Sphagnophytina</taxon>
        <taxon>Sphagnopsida</taxon>
        <taxon>Sphagnales</taxon>
        <taxon>Sphagnaceae</taxon>
        <taxon>Sphagnum</taxon>
    </lineage>
</organism>
<dbReference type="InterPro" id="IPR056447">
    <property type="entry name" value="REV3_N"/>
</dbReference>
<feature type="compositionally biased region" description="Basic residues" evidence="15">
    <location>
        <begin position="709"/>
        <end position="725"/>
    </location>
</feature>
<gene>
    <name evidence="21" type="ORF">CSSPTR1EN2_LOCUS12453</name>
</gene>
<dbReference type="CDD" id="cd05778">
    <property type="entry name" value="DNA_polB_zeta_exo"/>
    <property type="match status" value="1"/>
</dbReference>
<dbReference type="SUPFAM" id="SSF56672">
    <property type="entry name" value="DNA/RNA polymerases"/>
    <property type="match status" value="1"/>
</dbReference>
<feature type="compositionally biased region" description="Acidic residues" evidence="15">
    <location>
        <begin position="1256"/>
        <end position="1268"/>
    </location>
</feature>
<dbReference type="Pfam" id="PF14260">
    <property type="entry name" value="zf-C4pol"/>
    <property type="match status" value="1"/>
</dbReference>
<dbReference type="EC" id="2.7.7.7" evidence="3"/>
<dbReference type="Gene3D" id="3.30.420.10">
    <property type="entry name" value="Ribonuclease H-like superfamily/Ribonuclease H"/>
    <property type="match status" value="1"/>
</dbReference>
<feature type="compositionally biased region" description="Basic and acidic residues" evidence="15">
    <location>
        <begin position="690"/>
        <end position="705"/>
    </location>
</feature>
<dbReference type="InterPro" id="IPR017964">
    <property type="entry name" value="DNA-dir_DNA_pol_B_CS"/>
</dbReference>
<accession>A0ABP0U7Z5</accession>
<evidence type="ECO:0000256" key="6">
    <source>
        <dbReference type="ARBA" id="ARBA00022695"/>
    </source>
</evidence>
<dbReference type="Proteomes" id="UP001497512">
    <property type="component" value="Chromosome 2"/>
</dbReference>
<dbReference type="PROSITE" id="PS00116">
    <property type="entry name" value="DNA_POLYMERASE_B"/>
    <property type="match status" value="1"/>
</dbReference>
<dbReference type="Pfam" id="PF24055">
    <property type="entry name" value="POL3_N"/>
    <property type="match status" value="1"/>
</dbReference>
<keyword evidence="12" id="KW-0411">Iron-sulfur</keyword>
<evidence type="ECO:0000256" key="9">
    <source>
        <dbReference type="ARBA" id="ARBA00022833"/>
    </source>
</evidence>
<evidence type="ECO:0000313" key="22">
    <source>
        <dbReference type="Proteomes" id="UP001497512"/>
    </source>
</evidence>
<dbReference type="EMBL" id="OZ019894">
    <property type="protein sequence ID" value="CAK9214881.1"/>
    <property type="molecule type" value="Genomic_DNA"/>
</dbReference>
<evidence type="ECO:0000259" key="16">
    <source>
        <dbReference type="Pfam" id="PF00136"/>
    </source>
</evidence>
<evidence type="ECO:0000259" key="19">
    <source>
        <dbReference type="Pfam" id="PF24055"/>
    </source>
</evidence>
<keyword evidence="10" id="KW-0239">DNA-directed DNA polymerase</keyword>
<comment type="cofactor">
    <cofactor evidence="1">
        <name>[4Fe-4S] cluster</name>
        <dbReference type="ChEBI" id="CHEBI:49883"/>
    </cofactor>
</comment>
<protein>
    <recommendedName>
        <fullName evidence="4">DNA polymerase zeta catalytic subunit</fullName>
        <ecNumber evidence="3">2.7.7.7</ecNumber>
    </recommendedName>
</protein>
<evidence type="ECO:0000256" key="3">
    <source>
        <dbReference type="ARBA" id="ARBA00012417"/>
    </source>
</evidence>
<feature type="region of interest" description="Disordered" evidence="15">
    <location>
        <begin position="1015"/>
        <end position="1038"/>
    </location>
</feature>
<keyword evidence="6" id="KW-0548">Nucleotidyltransferase</keyword>
<evidence type="ECO:0000256" key="13">
    <source>
        <dbReference type="ARBA" id="ARBA00023204"/>
    </source>
</evidence>
<dbReference type="PANTHER" id="PTHR45812:SF1">
    <property type="entry name" value="DNA POLYMERASE ZETA CATALYTIC SUBUNIT"/>
    <property type="match status" value="1"/>
</dbReference>
<feature type="region of interest" description="Disordered" evidence="15">
    <location>
        <begin position="826"/>
        <end position="868"/>
    </location>
</feature>
<dbReference type="InterPro" id="IPR006133">
    <property type="entry name" value="DNA-dir_DNA_pol_B_exonuc"/>
</dbReference>
<feature type="non-terminal residue" evidence="21">
    <location>
        <position position="2648"/>
    </location>
</feature>
<dbReference type="PANTHER" id="PTHR45812">
    <property type="entry name" value="DNA POLYMERASE ZETA CATALYTIC SUBUNIT"/>
    <property type="match status" value="1"/>
</dbReference>